<keyword evidence="2" id="KW-1185">Reference proteome</keyword>
<dbReference type="EMBL" id="OV651814">
    <property type="protein sequence ID" value="CAH1106864.1"/>
    <property type="molecule type" value="Genomic_DNA"/>
</dbReference>
<dbReference type="OrthoDB" id="6769707at2759"/>
<organism evidence="1 2">
    <name type="scientific">Psylliodes chrysocephalus</name>
    <dbReference type="NCBI Taxonomy" id="3402493"/>
    <lineage>
        <taxon>Eukaryota</taxon>
        <taxon>Metazoa</taxon>
        <taxon>Ecdysozoa</taxon>
        <taxon>Arthropoda</taxon>
        <taxon>Hexapoda</taxon>
        <taxon>Insecta</taxon>
        <taxon>Pterygota</taxon>
        <taxon>Neoptera</taxon>
        <taxon>Endopterygota</taxon>
        <taxon>Coleoptera</taxon>
        <taxon>Polyphaga</taxon>
        <taxon>Cucujiformia</taxon>
        <taxon>Chrysomeloidea</taxon>
        <taxon>Chrysomelidae</taxon>
        <taxon>Galerucinae</taxon>
        <taxon>Alticini</taxon>
        <taxon>Psylliodes</taxon>
    </lineage>
</organism>
<protein>
    <submittedName>
        <fullName evidence="1">Uncharacterized protein</fullName>
    </submittedName>
</protein>
<accession>A0A9P0G966</accession>
<dbReference type="Proteomes" id="UP001153636">
    <property type="component" value="Chromosome 2"/>
</dbReference>
<reference evidence="1" key="1">
    <citation type="submission" date="2022-01" db="EMBL/GenBank/DDBJ databases">
        <authorList>
            <person name="King R."/>
        </authorList>
    </citation>
    <scope>NUCLEOTIDE SEQUENCE</scope>
</reference>
<evidence type="ECO:0000313" key="2">
    <source>
        <dbReference type="Proteomes" id="UP001153636"/>
    </source>
</evidence>
<dbReference type="AlphaFoldDB" id="A0A9P0G966"/>
<evidence type="ECO:0000313" key="1">
    <source>
        <dbReference type="EMBL" id="CAH1106864.1"/>
    </source>
</evidence>
<proteinExistence type="predicted"/>
<name>A0A9P0G966_9CUCU</name>
<sequence length="150" mass="17095">MPLCGRRRMLLGLNLLRSSMPQVDTHLEPSKNIKGKYENIKKNAKKKFSVEKQNIYITGGGIPEPVNITNIDEKVKELLGINVHGMVNEFDGDTFEFENMNVPSTSKAEETNWAHWSPKLLKTPISTPLSVRKQPTIEVMEETEEERNTE</sequence>
<gene>
    <name evidence="1" type="ORF">PSYICH_LOCUS7843</name>
</gene>